<dbReference type="Proteomes" id="UP001597283">
    <property type="component" value="Unassembled WGS sequence"/>
</dbReference>
<organism evidence="16 17">
    <name type="scientific">Sphingomonas floccifaciens</name>
    <dbReference type="NCBI Taxonomy" id="1844115"/>
    <lineage>
        <taxon>Bacteria</taxon>
        <taxon>Pseudomonadati</taxon>
        <taxon>Pseudomonadota</taxon>
        <taxon>Alphaproteobacteria</taxon>
        <taxon>Sphingomonadales</taxon>
        <taxon>Sphingomonadaceae</taxon>
        <taxon>Sphingomonas</taxon>
    </lineage>
</organism>
<dbReference type="InterPro" id="IPR039426">
    <property type="entry name" value="TonB-dep_rcpt-like"/>
</dbReference>
<dbReference type="PANTHER" id="PTHR32552">
    <property type="entry name" value="FERRICHROME IRON RECEPTOR-RELATED"/>
    <property type="match status" value="1"/>
</dbReference>
<keyword evidence="10 11" id="KW-0998">Cell outer membrane</keyword>
<feature type="chain" id="PRO_5046715394" evidence="13">
    <location>
        <begin position="20"/>
        <end position="734"/>
    </location>
</feature>
<dbReference type="InterPro" id="IPR012910">
    <property type="entry name" value="Plug_dom"/>
</dbReference>
<gene>
    <name evidence="16" type="ORF">ACFSC3_05200</name>
</gene>
<dbReference type="InterPro" id="IPR036942">
    <property type="entry name" value="Beta-barrel_TonB_sf"/>
</dbReference>
<dbReference type="Gene3D" id="2.40.170.20">
    <property type="entry name" value="TonB-dependent receptor, beta-barrel domain"/>
    <property type="match status" value="1"/>
</dbReference>
<keyword evidence="3 11" id="KW-1134">Transmembrane beta strand</keyword>
<keyword evidence="17" id="KW-1185">Reference proteome</keyword>
<dbReference type="RefSeq" id="WP_380939339.1">
    <property type="nucleotide sequence ID" value="NZ_JBHUFC010000002.1"/>
</dbReference>
<keyword evidence="9 11" id="KW-0472">Membrane</keyword>
<dbReference type="PROSITE" id="PS52016">
    <property type="entry name" value="TONB_DEPENDENT_REC_3"/>
    <property type="match status" value="1"/>
</dbReference>
<evidence type="ECO:0000256" key="7">
    <source>
        <dbReference type="ARBA" id="ARBA00023065"/>
    </source>
</evidence>
<keyword evidence="7" id="KW-0406">Ion transport</keyword>
<name>A0ABW4NA81_9SPHN</name>
<dbReference type="SUPFAM" id="SSF56935">
    <property type="entry name" value="Porins"/>
    <property type="match status" value="1"/>
</dbReference>
<keyword evidence="5 11" id="KW-0812">Transmembrane</keyword>
<dbReference type="InterPro" id="IPR000531">
    <property type="entry name" value="Beta-barrel_TonB"/>
</dbReference>
<keyword evidence="16" id="KW-0675">Receptor</keyword>
<evidence type="ECO:0000256" key="13">
    <source>
        <dbReference type="SAM" id="SignalP"/>
    </source>
</evidence>
<dbReference type="EMBL" id="JBHUFC010000002">
    <property type="protein sequence ID" value="MFD1786964.1"/>
    <property type="molecule type" value="Genomic_DNA"/>
</dbReference>
<sequence length="734" mass="79395">MRGMMIAGVAVAMPLAAHAQDAAAIDDVVVTAQRREERAQTVAVAITAISGERLMEEGVANLDRIGPDVPNLYLARNFGTSSGALVFLRGVGEGDSIFTNDPPVGIYIDDVILPRSTGALVDLIDIERIEVLRGPQGTLYGRNTSGGAIKLVTQRPTFDRIGGAADVSVGSYRRVDARGTLNLPLASTLALRVSGLSRNQRGWGRNLTDGAYVNGQDVQAGRGALLWAPDAQLSVFATGDLTLDRSGPRFPQRFVADPDRAGRYLNRFVAPTGSIDRFESADTDPLGTTDTGGASLRIDYRTGGATLSSITGWRMLRSRIGFDQTANPPGVGANVILLQDQRQRSVSQEFQATGAAFGGAVEWLAGLYAFHEHNDQLTAVSFASPAGSGARFRTGDFFNAPSRVATVGGNWSPYEPSLDTTSWSTFGSTTLSLGDRTRVTAGLRYTDERKRYDVRFLTAPDSVLVLPDGRVAQRRIRGRWTDVSPRAAIEYRATDDVLLYASAAKGFRSGSFDGRARNIGFVLDRQGAIAPETVWSYEAGIKSDWFSRRLRVNADVFVNRYTDIAFSAARANSTPPEIFRQNVGDARIQGVEVEWTARPVAGVELGGWLATLDDRFTRLASSPGCTIVPEDQLDLRFTPSLRYQLRGSYTRGGIRIGADYSAASPYNIALCNEPQQGVTNNAAINAQIGWERGDWGVLLSATNLADRRYNSGSVGTIGYPVAPREVTVRLRRTF</sequence>
<evidence type="ECO:0000256" key="3">
    <source>
        <dbReference type="ARBA" id="ARBA00022452"/>
    </source>
</evidence>
<keyword evidence="4" id="KW-0410">Iron transport</keyword>
<feature type="signal peptide" evidence="13">
    <location>
        <begin position="1"/>
        <end position="19"/>
    </location>
</feature>
<accession>A0ABW4NA81</accession>
<proteinExistence type="inferred from homology"/>
<keyword evidence="2 11" id="KW-0813">Transport</keyword>
<evidence type="ECO:0000256" key="8">
    <source>
        <dbReference type="ARBA" id="ARBA00023077"/>
    </source>
</evidence>
<evidence type="ECO:0000256" key="11">
    <source>
        <dbReference type="PROSITE-ProRule" id="PRU01360"/>
    </source>
</evidence>
<dbReference type="Pfam" id="PF07715">
    <property type="entry name" value="Plug"/>
    <property type="match status" value="1"/>
</dbReference>
<evidence type="ECO:0000256" key="2">
    <source>
        <dbReference type="ARBA" id="ARBA00022448"/>
    </source>
</evidence>
<evidence type="ECO:0000313" key="17">
    <source>
        <dbReference type="Proteomes" id="UP001597283"/>
    </source>
</evidence>
<dbReference type="PANTHER" id="PTHR32552:SF81">
    <property type="entry name" value="TONB-DEPENDENT OUTER MEMBRANE RECEPTOR"/>
    <property type="match status" value="1"/>
</dbReference>
<evidence type="ECO:0000256" key="9">
    <source>
        <dbReference type="ARBA" id="ARBA00023136"/>
    </source>
</evidence>
<feature type="domain" description="TonB-dependent receptor-like beta-barrel" evidence="14">
    <location>
        <begin position="242"/>
        <end position="704"/>
    </location>
</feature>
<comment type="similarity">
    <text evidence="11 12">Belongs to the TonB-dependent receptor family.</text>
</comment>
<evidence type="ECO:0000313" key="16">
    <source>
        <dbReference type="EMBL" id="MFD1786964.1"/>
    </source>
</evidence>
<evidence type="ECO:0000256" key="6">
    <source>
        <dbReference type="ARBA" id="ARBA00023004"/>
    </source>
</evidence>
<evidence type="ECO:0000256" key="5">
    <source>
        <dbReference type="ARBA" id="ARBA00022692"/>
    </source>
</evidence>
<dbReference type="Pfam" id="PF00593">
    <property type="entry name" value="TonB_dep_Rec_b-barrel"/>
    <property type="match status" value="1"/>
</dbReference>
<comment type="subcellular location">
    <subcellularLocation>
        <location evidence="1 11">Cell outer membrane</location>
        <topology evidence="1 11">Multi-pass membrane protein</topology>
    </subcellularLocation>
</comment>
<evidence type="ECO:0000259" key="14">
    <source>
        <dbReference type="Pfam" id="PF00593"/>
    </source>
</evidence>
<reference evidence="17" key="1">
    <citation type="journal article" date="2019" name="Int. J. Syst. Evol. Microbiol.">
        <title>The Global Catalogue of Microorganisms (GCM) 10K type strain sequencing project: providing services to taxonomists for standard genome sequencing and annotation.</title>
        <authorList>
            <consortium name="The Broad Institute Genomics Platform"/>
            <consortium name="The Broad Institute Genome Sequencing Center for Infectious Disease"/>
            <person name="Wu L."/>
            <person name="Ma J."/>
        </authorList>
    </citation>
    <scope>NUCLEOTIDE SEQUENCE [LARGE SCALE GENOMIC DNA]</scope>
    <source>
        <strain evidence="17">Q85</strain>
    </source>
</reference>
<feature type="domain" description="TonB-dependent receptor plug" evidence="15">
    <location>
        <begin position="40"/>
        <end position="148"/>
    </location>
</feature>
<keyword evidence="8 12" id="KW-0798">TonB box</keyword>
<evidence type="ECO:0000256" key="12">
    <source>
        <dbReference type="RuleBase" id="RU003357"/>
    </source>
</evidence>
<evidence type="ECO:0000259" key="15">
    <source>
        <dbReference type="Pfam" id="PF07715"/>
    </source>
</evidence>
<protein>
    <submittedName>
        <fullName evidence="16">TonB-dependent receptor</fullName>
    </submittedName>
</protein>
<keyword evidence="13" id="KW-0732">Signal</keyword>
<comment type="caution">
    <text evidence="16">The sequence shown here is derived from an EMBL/GenBank/DDBJ whole genome shotgun (WGS) entry which is preliminary data.</text>
</comment>
<evidence type="ECO:0000256" key="10">
    <source>
        <dbReference type="ARBA" id="ARBA00023237"/>
    </source>
</evidence>
<keyword evidence="6" id="KW-0408">Iron</keyword>
<evidence type="ECO:0000256" key="4">
    <source>
        <dbReference type="ARBA" id="ARBA00022496"/>
    </source>
</evidence>
<evidence type="ECO:0000256" key="1">
    <source>
        <dbReference type="ARBA" id="ARBA00004571"/>
    </source>
</evidence>